<organism evidence="11 12">
    <name type="scientific">Candidatus Methanolliviera hydrocarbonicum</name>
    <dbReference type="NCBI Taxonomy" id="2491085"/>
    <lineage>
        <taxon>Archaea</taxon>
        <taxon>Methanobacteriati</taxon>
        <taxon>Methanobacteriota</taxon>
        <taxon>Candidatus Methanoliparia</taxon>
        <taxon>Candidatus Methanoliparales</taxon>
        <taxon>Candidatus Methanollivieraceae</taxon>
        <taxon>Candidatus Methanolliviera</taxon>
    </lineage>
</organism>
<feature type="binding site" evidence="8">
    <location>
        <position position="158"/>
    </location>
    <ligand>
        <name>anthranilate</name>
        <dbReference type="ChEBI" id="CHEBI:16567"/>
        <label>2</label>
    </ligand>
</feature>
<sequence>MLKKLIEREDLSYEEAYELFNRFKVEKEVKIAAYLAALQTKGFTSEELAGFARAMRDNSIKLRIDGEKMDTCGTGGDRIGTINVSTASAIILSCFSQVAKHGNRSVTSKSGSADVIGELGINFSENPEEAREMIERTNFTFLFAPAFHPALKRIMPVRRKLGIETIFNVLGPLANPSEPEYQLIGVYSPELCRIVARATSMLGVKRALIVHGGGLDEVAVHDSTLVYEVNKDRIESYKVSPEDAGIKRCNLKDLLVGDGKTSSKAILNVFSGNNGAIRDFIVLNSSYALYTAKKADDILDAKEMVEDAIDEGSVLKKLEEIRSYSSRFVE</sequence>
<dbReference type="GO" id="GO:0000162">
    <property type="term" value="P:L-tryptophan biosynthetic process"/>
    <property type="evidence" value="ECO:0007669"/>
    <property type="project" value="UniProtKB-UniRule"/>
</dbReference>
<dbReference type="GO" id="GO:0005829">
    <property type="term" value="C:cytosol"/>
    <property type="evidence" value="ECO:0007669"/>
    <property type="project" value="TreeGrafter"/>
</dbReference>
<keyword evidence="8" id="KW-0460">Magnesium</keyword>
<evidence type="ECO:0000313" key="11">
    <source>
        <dbReference type="EMBL" id="RZN68729.1"/>
    </source>
</evidence>
<keyword evidence="4 8" id="KW-0328">Glycosyltransferase</keyword>
<dbReference type="InterPro" id="IPR035902">
    <property type="entry name" value="Nuc_phospho_transferase"/>
</dbReference>
<evidence type="ECO:0000259" key="9">
    <source>
        <dbReference type="Pfam" id="PF00591"/>
    </source>
</evidence>
<dbReference type="SUPFAM" id="SSF52418">
    <property type="entry name" value="Nucleoside phosphorylase/phosphoribosyltransferase catalytic domain"/>
    <property type="match status" value="1"/>
</dbReference>
<evidence type="ECO:0000256" key="4">
    <source>
        <dbReference type="ARBA" id="ARBA00022676"/>
    </source>
</evidence>
<protein>
    <recommendedName>
        <fullName evidence="2 8">Anthranilate phosphoribosyltransferase</fullName>
        <ecNumber evidence="2 8">2.4.2.18</ecNumber>
    </recommendedName>
</protein>
<evidence type="ECO:0000313" key="12">
    <source>
        <dbReference type="Proteomes" id="UP000320766"/>
    </source>
</evidence>
<dbReference type="InterPro" id="IPR036320">
    <property type="entry name" value="Glycosyl_Trfase_fam3_N_dom_sf"/>
</dbReference>
<reference evidence="11 12" key="1">
    <citation type="journal article" date="2019" name="Nat. Microbiol.">
        <title>Wide diversity of methane and short-chain alkane metabolisms in uncultured archaea.</title>
        <authorList>
            <person name="Borrel G."/>
            <person name="Adam P.S."/>
            <person name="McKay L.J."/>
            <person name="Chen L.X."/>
            <person name="Sierra-Garcia I.N."/>
            <person name="Sieber C.M."/>
            <person name="Letourneur Q."/>
            <person name="Ghozlane A."/>
            <person name="Andersen G.L."/>
            <person name="Li W.J."/>
            <person name="Hallam S.J."/>
            <person name="Muyzer G."/>
            <person name="de Oliveira V.M."/>
            <person name="Inskeep W.P."/>
            <person name="Banfield J.F."/>
            <person name="Gribaldo S."/>
        </authorList>
    </citation>
    <scope>NUCLEOTIDE SEQUENCE [LARGE SCALE GENOMIC DNA]</scope>
    <source>
        <strain evidence="11">NM1b</strain>
    </source>
</reference>
<dbReference type="EMBL" id="RXIL01000097">
    <property type="protein sequence ID" value="RZN68729.1"/>
    <property type="molecule type" value="Genomic_DNA"/>
</dbReference>
<evidence type="ECO:0000256" key="2">
    <source>
        <dbReference type="ARBA" id="ARBA00011948"/>
    </source>
</evidence>
<feature type="binding site" evidence="8">
    <location>
        <position position="216"/>
    </location>
    <ligand>
        <name>Mg(2+)</name>
        <dbReference type="ChEBI" id="CHEBI:18420"/>
        <label>2</label>
    </ligand>
</feature>
<dbReference type="AlphaFoldDB" id="A0A520KW78"/>
<dbReference type="PANTHER" id="PTHR43285">
    <property type="entry name" value="ANTHRANILATE PHOSPHORIBOSYLTRANSFERASE"/>
    <property type="match status" value="1"/>
</dbReference>
<accession>A0A520KW78</accession>
<feature type="binding site" evidence="8">
    <location>
        <position position="81"/>
    </location>
    <ligand>
        <name>5-phospho-alpha-D-ribose 1-diphosphate</name>
        <dbReference type="ChEBI" id="CHEBI:58017"/>
    </ligand>
</feature>
<evidence type="ECO:0000259" key="10">
    <source>
        <dbReference type="Pfam" id="PF02885"/>
    </source>
</evidence>
<feature type="binding site" evidence="8">
    <location>
        <begin position="76"/>
        <end position="77"/>
    </location>
    <ligand>
        <name>5-phospho-alpha-D-ribose 1-diphosphate</name>
        <dbReference type="ChEBI" id="CHEBI:58017"/>
    </ligand>
</feature>
<comment type="similarity">
    <text evidence="8">Belongs to the anthranilate phosphoribosyltransferase family.</text>
</comment>
<feature type="binding site" evidence="8">
    <location>
        <position position="103"/>
    </location>
    <ligand>
        <name>anthranilate</name>
        <dbReference type="ChEBI" id="CHEBI:16567"/>
        <label>1</label>
    </ligand>
</feature>
<dbReference type="InterPro" id="IPR017459">
    <property type="entry name" value="Glycosyl_Trfase_fam3_N_dom"/>
</dbReference>
<comment type="catalytic activity">
    <reaction evidence="8">
        <text>N-(5-phospho-beta-D-ribosyl)anthranilate + diphosphate = 5-phospho-alpha-D-ribose 1-diphosphate + anthranilate</text>
        <dbReference type="Rhea" id="RHEA:11768"/>
        <dbReference type="ChEBI" id="CHEBI:16567"/>
        <dbReference type="ChEBI" id="CHEBI:18277"/>
        <dbReference type="ChEBI" id="CHEBI:33019"/>
        <dbReference type="ChEBI" id="CHEBI:58017"/>
        <dbReference type="EC" id="2.4.2.18"/>
    </reaction>
</comment>
<feature type="binding site" evidence="8">
    <location>
        <position position="217"/>
    </location>
    <ligand>
        <name>Mg(2+)</name>
        <dbReference type="ChEBI" id="CHEBI:18420"/>
        <label>2</label>
    </ligand>
</feature>
<feature type="binding site" evidence="8">
    <location>
        <position position="85"/>
    </location>
    <ligand>
        <name>Mg(2+)</name>
        <dbReference type="ChEBI" id="CHEBI:18420"/>
        <label>1</label>
    </ligand>
</feature>
<dbReference type="InterPro" id="IPR000312">
    <property type="entry name" value="Glycosyl_Trfase_fam3"/>
</dbReference>
<dbReference type="Pfam" id="PF00591">
    <property type="entry name" value="Glycos_transf_3"/>
    <property type="match status" value="1"/>
</dbReference>
<comment type="caution">
    <text evidence="8">Lacks conserved residue(s) required for the propagation of feature annotation.</text>
</comment>
<dbReference type="Proteomes" id="UP000320766">
    <property type="component" value="Unassembled WGS sequence"/>
</dbReference>
<dbReference type="PANTHER" id="PTHR43285:SF2">
    <property type="entry name" value="ANTHRANILATE PHOSPHORIBOSYLTRANSFERASE"/>
    <property type="match status" value="1"/>
</dbReference>
<feature type="domain" description="Glycosyl transferase family 3" evidence="9">
    <location>
        <begin position="67"/>
        <end position="313"/>
    </location>
</feature>
<keyword evidence="7 8" id="KW-0057">Aromatic amino acid biosynthesis</keyword>
<dbReference type="Gene3D" id="3.40.1030.10">
    <property type="entry name" value="Nucleoside phosphorylase/phosphoribosyltransferase catalytic domain"/>
    <property type="match status" value="1"/>
</dbReference>
<feature type="binding site" evidence="8">
    <location>
        <position position="112"/>
    </location>
    <ligand>
        <name>5-phospho-alpha-D-ribose 1-diphosphate</name>
        <dbReference type="ChEBI" id="CHEBI:58017"/>
    </ligand>
</feature>
<dbReference type="UniPathway" id="UPA00035">
    <property type="reaction ID" value="UER00041"/>
</dbReference>
<feature type="binding site" evidence="8">
    <location>
        <begin position="100"/>
        <end position="108"/>
    </location>
    <ligand>
        <name>5-phospho-alpha-D-ribose 1-diphosphate</name>
        <dbReference type="ChEBI" id="CHEBI:58017"/>
    </ligand>
</feature>
<dbReference type="Gene3D" id="1.20.970.10">
    <property type="entry name" value="Transferase, Pyrimidine Nucleoside Phosphorylase, Chain C"/>
    <property type="match status" value="1"/>
</dbReference>
<comment type="function">
    <text evidence="8">Catalyzes the transfer of the phosphoribosyl group of 5-phosphorylribose-1-pyrophosphate (PRPP) to anthranilate to yield N-(5'-phosphoribosyl)-anthranilate (PRA).</text>
</comment>
<gene>
    <name evidence="8 11" type="primary">trpD</name>
    <name evidence="11" type="ORF">EF807_05405</name>
</gene>
<evidence type="ECO:0000256" key="7">
    <source>
        <dbReference type="ARBA" id="ARBA00023141"/>
    </source>
</evidence>
<feature type="binding site" evidence="8">
    <location>
        <position position="73"/>
    </location>
    <ligand>
        <name>5-phospho-alpha-D-ribose 1-diphosphate</name>
        <dbReference type="ChEBI" id="CHEBI:58017"/>
    </ligand>
</feature>
<dbReference type="GO" id="GO:0004048">
    <property type="term" value="F:anthranilate phosphoribosyltransferase activity"/>
    <property type="evidence" value="ECO:0007669"/>
    <property type="project" value="UniProtKB-UniRule"/>
</dbReference>
<feature type="binding site" evidence="8">
    <location>
        <position position="73"/>
    </location>
    <ligand>
        <name>anthranilate</name>
        <dbReference type="ChEBI" id="CHEBI:16567"/>
        <label>1</label>
    </ligand>
</feature>
<feature type="binding site" evidence="8">
    <location>
        <position position="217"/>
    </location>
    <ligand>
        <name>Mg(2+)</name>
        <dbReference type="ChEBI" id="CHEBI:18420"/>
        <label>1</label>
    </ligand>
</feature>
<keyword evidence="3 8" id="KW-0028">Amino-acid biosynthesis</keyword>
<keyword evidence="8" id="KW-0479">Metal-binding</keyword>
<keyword evidence="5 8" id="KW-0808">Transferase</keyword>
<feature type="binding site" evidence="8">
    <location>
        <begin position="83"/>
        <end position="86"/>
    </location>
    <ligand>
        <name>5-phospho-alpha-D-ribose 1-diphosphate</name>
        <dbReference type="ChEBI" id="CHEBI:58017"/>
    </ligand>
</feature>
<name>A0A520KW78_9EURY</name>
<comment type="pathway">
    <text evidence="1 8">Amino-acid biosynthesis; L-tryptophan biosynthesis; L-tryptophan from chorismate: step 2/5.</text>
</comment>
<dbReference type="FunFam" id="3.40.1030.10:FF:000002">
    <property type="entry name" value="Anthranilate phosphoribosyltransferase"/>
    <property type="match status" value="1"/>
</dbReference>
<comment type="cofactor">
    <cofactor evidence="8">
        <name>Mg(2+)</name>
        <dbReference type="ChEBI" id="CHEBI:18420"/>
    </cofactor>
    <text evidence="8">Binds 2 magnesium ions per monomer.</text>
</comment>
<comment type="caution">
    <text evidence="11">The sequence shown here is derived from an EMBL/GenBank/DDBJ whole genome shotgun (WGS) entry which is preliminary data.</text>
</comment>
<dbReference type="SUPFAM" id="SSF47648">
    <property type="entry name" value="Nucleoside phosphorylase/phosphoribosyltransferase N-terminal domain"/>
    <property type="match status" value="1"/>
</dbReference>
<dbReference type="Pfam" id="PF02885">
    <property type="entry name" value="Glycos_trans_3N"/>
    <property type="match status" value="1"/>
</dbReference>
<dbReference type="GO" id="GO:0000287">
    <property type="term" value="F:magnesium ion binding"/>
    <property type="evidence" value="ECO:0007669"/>
    <property type="project" value="UniProtKB-UniRule"/>
</dbReference>
<evidence type="ECO:0000256" key="3">
    <source>
        <dbReference type="ARBA" id="ARBA00022605"/>
    </source>
</evidence>
<dbReference type="EC" id="2.4.2.18" evidence="2 8"/>
<dbReference type="InterPro" id="IPR005940">
    <property type="entry name" value="Anthranilate_Pribosyl_Tfrase"/>
</dbReference>
<evidence type="ECO:0000256" key="5">
    <source>
        <dbReference type="ARBA" id="ARBA00022679"/>
    </source>
</evidence>
<proteinExistence type="inferred from homology"/>
<dbReference type="NCBIfam" id="TIGR01245">
    <property type="entry name" value="trpD"/>
    <property type="match status" value="1"/>
</dbReference>
<evidence type="ECO:0000256" key="1">
    <source>
        <dbReference type="ARBA" id="ARBA00004907"/>
    </source>
</evidence>
<keyword evidence="6 8" id="KW-0822">Tryptophan biosynthesis</keyword>
<evidence type="ECO:0000256" key="6">
    <source>
        <dbReference type="ARBA" id="ARBA00022822"/>
    </source>
</evidence>
<feature type="domain" description="Glycosyl transferase family 3 N-terminal" evidence="10">
    <location>
        <begin position="2"/>
        <end position="58"/>
    </location>
</feature>
<dbReference type="HAMAP" id="MF_00211">
    <property type="entry name" value="TrpD"/>
    <property type="match status" value="1"/>
</dbReference>
<evidence type="ECO:0000256" key="8">
    <source>
        <dbReference type="HAMAP-Rule" id="MF_00211"/>
    </source>
</evidence>
<comment type="subunit">
    <text evidence="8">Homodimer.</text>
</comment>